<dbReference type="EMBL" id="ML979135">
    <property type="protein sequence ID" value="KAF1915870.1"/>
    <property type="molecule type" value="Genomic_DNA"/>
</dbReference>
<dbReference type="Proteomes" id="UP000800096">
    <property type="component" value="Unassembled WGS sequence"/>
</dbReference>
<accession>A0A6A5QM70</accession>
<gene>
    <name evidence="1" type="ORF">BDU57DRAFT_209450</name>
</gene>
<protein>
    <submittedName>
        <fullName evidence="1">Uncharacterized protein</fullName>
    </submittedName>
</protein>
<organism evidence="1 2">
    <name type="scientific">Ampelomyces quisqualis</name>
    <name type="common">Powdery mildew agent</name>
    <dbReference type="NCBI Taxonomy" id="50730"/>
    <lineage>
        <taxon>Eukaryota</taxon>
        <taxon>Fungi</taxon>
        <taxon>Dikarya</taxon>
        <taxon>Ascomycota</taxon>
        <taxon>Pezizomycotina</taxon>
        <taxon>Dothideomycetes</taxon>
        <taxon>Pleosporomycetidae</taxon>
        <taxon>Pleosporales</taxon>
        <taxon>Pleosporineae</taxon>
        <taxon>Phaeosphaeriaceae</taxon>
        <taxon>Ampelomyces</taxon>
    </lineage>
</organism>
<evidence type="ECO:0000313" key="2">
    <source>
        <dbReference type="Proteomes" id="UP000800096"/>
    </source>
</evidence>
<sequence>MDMSNLPECFSSPNISLQILSSQQTCASSRVYKVAALTVEAPLLKCSTCARKEFFSPTASIASLLSNNACKVHCAIELFEFLDCCCDPRFDGFAVSHVDNLGHNSSTTLYELSLKLF</sequence>
<dbReference type="AlphaFoldDB" id="A0A6A5QM70"/>
<evidence type="ECO:0000313" key="1">
    <source>
        <dbReference type="EMBL" id="KAF1915870.1"/>
    </source>
</evidence>
<proteinExistence type="predicted"/>
<name>A0A6A5QM70_AMPQU</name>
<reference evidence="1" key="1">
    <citation type="journal article" date="2020" name="Stud. Mycol.">
        <title>101 Dothideomycetes genomes: a test case for predicting lifestyles and emergence of pathogens.</title>
        <authorList>
            <person name="Haridas S."/>
            <person name="Albert R."/>
            <person name="Binder M."/>
            <person name="Bloem J."/>
            <person name="Labutti K."/>
            <person name="Salamov A."/>
            <person name="Andreopoulos B."/>
            <person name="Baker S."/>
            <person name="Barry K."/>
            <person name="Bills G."/>
            <person name="Bluhm B."/>
            <person name="Cannon C."/>
            <person name="Castanera R."/>
            <person name="Culley D."/>
            <person name="Daum C."/>
            <person name="Ezra D."/>
            <person name="Gonzalez J."/>
            <person name="Henrissat B."/>
            <person name="Kuo A."/>
            <person name="Liang C."/>
            <person name="Lipzen A."/>
            <person name="Lutzoni F."/>
            <person name="Magnuson J."/>
            <person name="Mondo S."/>
            <person name="Nolan M."/>
            <person name="Ohm R."/>
            <person name="Pangilinan J."/>
            <person name="Park H.-J."/>
            <person name="Ramirez L."/>
            <person name="Alfaro M."/>
            <person name="Sun H."/>
            <person name="Tritt A."/>
            <person name="Yoshinaga Y."/>
            <person name="Zwiers L.-H."/>
            <person name="Turgeon B."/>
            <person name="Goodwin S."/>
            <person name="Spatafora J."/>
            <person name="Crous P."/>
            <person name="Grigoriev I."/>
        </authorList>
    </citation>
    <scope>NUCLEOTIDE SEQUENCE</scope>
    <source>
        <strain evidence="1">HMLAC05119</strain>
    </source>
</reference>
<keyword evidence="2" id="KW-1185">Reference proteome</keyword>